<dbReference type="PANTHER" id="PTHR11895:SF172">
    <property type="entry name" value="GLUTAMYL-TRNA(GLN) AMIDOTRANSFERASE"/>
    <property type="match status" value="1"/>
</dbReference>
<dbReference type="InterPro" id="IPR023631">
    <property type="entry name" value="Amidase_dom"/>
</dbReference>
<evidence type="ECO:0000313" key="2">
    <source>
        <dbReference type="EMBL" id="RAI58691.1"/>
    </source>
</evidence>
<name>A0A327M5W7_9PROT</name>
<dbReference type="OrthoDB" id="9811471at2"/>
<proteinExistence type="predicted"/>
<dbReference type="RefSeq" id="WP_111469898.1">
    <property type="nucleotide sequence ID" value="NZ_QLIX01000007.1"/>
</dbReference>
<dbReference type="NCBIfam" id="NF006631">
    <property type="entry name" value="PRK09201.1"/>
    <property type="match status" value="1"/>
</dbReference>
<dbReference type="Proteomes" id="UP000249065">
    <property type="component" value="Unassembled WGS sequence"/>
</dbReference>
<gene>
    <name evidence="2" type="ORF">DOO78_11390</name>
</gene>
<organism evidence="2 3">
    <name type="scientific">Roseicella frigidaeris</name>
    <dbReference type="NCBI Taxonomy" id="2230885"/>
    <lineage>
        <taxon>Bacteria</taxon>
        <taxon>Pseudomonadati</taxon>
        <taxon>Pseudomonadota</taxon>
        <taxon>Alphaproteobacteria</taxon>
        <taxon>Acetobacterales</taxon>
        <taxon>Roseomonadaceae</taxon>
        <taxon>Roseicella</taxon>
    </lineage>
</organism>
<dbReference type="PANTHER" id="PTHR11895">
    <property type="entry name" value="TRANSAMIDASE"/>
    <property type="match status" value="1"/>
</dbReference>
<keyword evidence="2" id="KW-0378">Hydrolase</keyword>
<sequence>MTPGPALALAARIQAGETTARAVTETALARIRDRGPAVNAFTALLADRALATAAALDRRIAAGEAVGPLAGLPVAAKNLFDLAGIPTLAGSRIRRTAPPATRDAFLVRRWEAAGAICLGALNMDEFAYGFTTENSHDGPARNPHDMAHPVGRIAGGSSGGSGAAVAAGLVPLSLGTDTNGSIRVPASLNGVWGLKPSYGRLSRHGAFPFVHSLDHVGPFARSVADLAAGYDALQGPDPEDPAQAPQPPAPVLPGLGAGIGGLRIAVLGGWFGRQQSAAARKAVAAVARALGATATVAWDMAEAARAAAFLITSAEGGALHLPTLRTRLEDYEPLIQDRLLAGALLPAAWVSQAQRVRGLARESMRALQRDWDILLAPATPVPATPIGQETLELDGASLPLRPSLGLFTQPISAIGLPVIAAPVPRAEGALPIGVQLIGRPFEEAVLFRAAAALEAAGVCAAPVAPDFAAGAI</sequence>
<dbReference type="EMBL" id="QLIX01000007">
    <property type="protein sequence ID" value="RAI58691.1"/>
    <property type="molecule type" value="Genomic_DNA"/>
</dbReference>
<dbReference type="NCBIfam" id="TIGR02715">
    <property type="entry name" value="amido_AtzE"/>
    <property type="match status" value="1"/>
</dbReference>
<dbReference type="Pfam" id="PF01425">
    <property type="entry name" value="Amidase"/>
    <property type="match status" value="1"/>
</dbReference>
<comment type="caution">
    <text evidence="2">The sequence shown here is derived from an EMBL/GenBank/DDBJ whole genome shotgun (WGS) entry which is preliminary data.</text>
</comment>
<accession>A0A327M5W7</accession>
<keyword evidence="3" id="KW-1185">Reference proteome</keyword>
<dbReference type="AlphaFoldDB" id="A0A327M5W7"/>
<dbReference type="InterPro" id="IPR014087">
    <property type="entry name" value="Carboxybiuret_hydro_AtzE"/>
</dbReference>
<reference evidence="3" key="1">
    <citation type="submission" date="2018-06" db="EMBL/GenBank/DDBJ databases">
        <authorList>
            <person name="Khan S.A."/>
        </authorList>
    </citation>
    <scope>NUCLEOTIDE SEQUENCE [LARGE SCALE GENOMIC DNA]</scope>
    <source>
        <strain evidence="3">DB-1506</strain>
    </source>
</reference>
<dbReference type="InterPro" id="IPR036928">
    <property type="entry name" value="AS_sf"/>
</dbReference>
<dbReference type="GO" id="GO:0016787">
    <property type="term" value="F:hydrolase activity"/>
    <property type="evidence" value="ECO:0007669"/>
    <property type="project" value="UniProtKB-KW"/>
</dbReference>
<dbReference type="InterPro" id="IPR000120">
    <property type="entry name" value="Amidase"/>
</dbReference>
<dbReference type="SUPFAM" id="SSF75304">
    <property type="entry name" value="Amidase signature (AS) enzymes"/>
    <property type="match status" value="1"/>
</dbReference>
<protein>
    <submittedName>
        <fullName evidence="2">AtzE family amidohydrolase</fullName>
    </submittedName>
</protein>
<evidence type="ECO:0000259" key="1">
    <source>
        <dbReference type="Pfam" id="PF01425"/>
    </source>
</evidence>
<evidence type="ECO:0000313" key="3">
    <source>
        <dbReference type="Proteomes" id="UP000249065"/>
    </source>
</evidence>
<dbReference type="Gene3D" id="3.90.1300.10">
    <property type="entry name" value="Amidase signature (AS) domain"/>
    <property type="match status" value="1"/>
</dbReference>
<feature type="domain" description="Amidase" evidence="1">
    <location>
        <begin position="23"/>
        <end position="446"/>
    </location>
</feature>